<evidence type="ECO:0000313" key="3">
    <source>
        <dbReference type="Proteomes" id="UP000000503"/>
    </source>
</evidence>
<feature type="compositionally biased region" description="Basic and acidic residues" evidence="1">
    <location>
        <begin position="342"/>
        <end position="374"/>
    </location>
</feature>
<evidence type="ECO:0000313" key="2">
    <source>
        <dbReference type="EMBL" id="AEJ20924.1"/>
    </source>
</evidence>
<dbReference type="KEGG" id="scd:Spica_2830"/>
<reference evidence="3" key="1">
    <citation type="journal article" date="2013" name="Stand. Genomic Sci.">
        <title>Genome sequence of the thermophilic fresh-water bacterium Spirochaeta caldaria type strain (H1(T)), reclassification of Spirochaeta caldaria, Spirochaeta stenostrepta, and Spirochaeta zuelzerae in the genus Treponema as Treponema caldaria comb. nov., Treponema stenostrepta comb. nov., and Treponema zuelzerae comb. nov., and emendation of the genus Treponema.</title>
        <authorList>
            <person name="Abt B."/>
            <person name="Goker M."/>
            <person name="Scheuner C."/>
            <person name="Han C."/>
            <person name="Lu M."/>
            <person name="Misra M."/>
            <person name="Lapidus A."/>
            <person name="Nolan M."/>
            <person name="Lucas S."/>
            <person name="Hammon N."/>
            <person name="Deshpande S."/>
            <person name="Cheng J.F."/>
            <person name="Tapia R."/>
            <person name="Goodwin L.A."/>
            <person name="Pitluck S."/>
            <person name="Liolios K."/>
            <person name="Pagani I."/>
            <person name="Ivanova N."/>
            <person name="Mavromatis K."/>
            <person name="Mikhailova N."/>
            <person name="Huntemann M."/>
            <person name="Pati A."/>
            <person name="Chen A."/>
            <person name="Palaniappan K."/>
            <person name="Land M."/>
            <person name="Hauser L."/>
            <person name="Jeffries C.D."/>
            <person name="Rohde M."/>
            <person name="Spring S."/>
            <person name="Gronow S."/>
            <person name="Detter J.C."/>
            <person name="Bristow J."/>
            <person name="Eisen J.A."/>
            <person name="Markowitz V."/>
            <person name="Hugenholtz P."/>
            <person name="Kyrpides N.C."/>
            <person name="Woyke T."/>
            <person name="Klenk H.P."/>
        </authorList>
    </citation>
    <scope>NUCLEOTIDE SEQUENCE</scope>
    <source>
        <strain evidence="3">ATCC 51460 / DSM 7334 / H1</strain>
    </source>
</reference>
<organism evidence="2 3">
    <name type="scientific">Gracilinema caldarium (strain ATCC 51460 / DSM 7334 / H1)</name>
    <name type="common">Treponema caldarium</name>
    <dbReference type="NCBI Taxonomy" id="744872"/>
    <lineage>
        <taxon>Bacteria</taxon>
        <taxon>Pseudomonadati</taxon>
        <taxon>Spirochaetota</taxon>
        <taxon>Spirochaetia</taxon>
        <taxon>Spirochaetales</taxon>
        <taxon>Breznakiellaceae</taxon>
        <taxon>Gracilinema</taxon>
    </lineage>
</organism>
<proteinExistence type="predicted"/>
<dbReference type="RefSeq" id="WP_013970202.1">
    <property type="nucleotide sequence ID" value="NC_015732.1"/>
</dbReference>
<name>F8F2E2_GRAC1</name>
<evidence type="ECO:0000256" key="1">
    <source>
        <dbReference type="SAM" id="MobiDB-lite"/>
    </source>
</evidence>
<accession>F8F2E2</accession>
<protein>
    <submittedName>
        <fullName evidence="2">Uncharacterized protein</fullName>
    </submittedName>
</protein>
<keyword evidence="3" id="KW-1185">Reference proteome</keyword>
<sequence>MAKRPKAIYEPGELEQTRQRLGDLDPEEARAIAEKLGGEIGIEKSPEPPKQTRNNFNRSETVNVSVKGGLRSSVPKHRVEVLETKEPNPLTIKRTSRIDKGDDPDQPFKTNYRERIKMDKLAAQVEFEIKTPMQVLISRLSLFSDPPDMLNPDFVTHRMNEYYSRFESLVTSTRSLLPRQNIRRTEHFKKVYPEAFAIIDTIRFWNIDLINTELSRLQAHPRNVKTSDFSDILKAIYKPILLLEHLDIENDIKEAYKRLYSILVEEDPVEAKEKYQGYIKSAIVAYSIIIKSIRYLLFPLLMKLVSDTCYSYESLFKARRKRIFSFLNISEKDRLQPVPPRETQHKEQPAANESHNKEEPTEAKHKEPDKEPEPISKGVLRGLETLESLFPGLPWQKLSSYPDLYPYFSKLFYLKKEYELIAPTDPLQQVAILMHILEELYYGLRYVSFSAIQVTDQEVEPVDIIINRIISNWPQYQEQILEKEYLHRLNEYCQILENSSESRTGSYPKRILMDLHWIKRLFFLPYYKFDSFSAPTIHKLDIPSFYSEVHTLKRLLTTVAASIDKAKKAGGPETGVNCDGIDNPWDPYLFQVPNPLSVRIDALLGGKNSKQRTNAALVYFTLAVTTVLDYIINNQSSWAYTNDAGIIFRSVDGEGAIPLYGTQTDIDPDLLFKEALKNRKS</sequence>
<gene>
    <name evidence="2" type="ordered locus">Spica_2830</name>
</gene>
<dbReference type="eggNOG" id="ENOG5033PP0">
    <property type="taxonomic scope" value="Bacteria"/>
</dbReference>
<dbReference type="AlphaFoldDB" id="F8F2E2"/>
<dbReference type="EMBL" id="CP002868">
    <property type="protein sequence ID" value="AEJ20924.1"/>
    <property type="molecule type" value="Genomic_DNA"/>
</dbReference>
<feature type="region of interest" description="Disordered" evidence="1">
    <location>
        <begin position="37"/>
        <end position="59"/>
    </location>
</feature>
<dbReference type="STRING" id="744872.Spica_2830"/>
<dbReference type="Proteomes" id="UP000000503">
    <property type="component" value="Chromosome"/>
</dbReference>
<feature type="compositionally biased region" description="Basic and acidic residues" evidence="1">
    <location>
        <begin position="37"/>
        <end position="47"/>
    </location>
</feature>
<feature type="region of interest" description="Disordered" evidence="1">
    <location>
        <begin position="337"/>
        <end position="375"/>
    </location>
</feature>
<dbReference type="HOGENOM" id="CLU_409898_0_0_12"/>
<dbReference type="OrthoDB" id="366075at2"/>